<reference evidence="1" key="1">
    <citation type="submission" date="2019-05" db="EMBL/GenBank/DDBJ databases">
        <authorList>
            <consortium name="Pathogen Informatics"/>
        </authorList>
    </citation>
    <scope>NUCLEOTIDE SEQUENCE [LARGE SCALE GENOMIC DNA]</scope>
    <source>
        <strain evidence="1">NCTC12965</strain>
    </source>
</reference>
<dbReference type="EMBL" id="CABEEZ010000027">
    <property type="protein sequence ID" value="VTR22093.1"/>
    <property type="molecule type" value="Genomic_DNA"/>
</dbReference>
<proteinExistence type="predicted"/>
<sequence length="73" mass="7999">MLHNTNGGSSDTELKLLAVTPTRVPSAVAAVTTVTRWRSCPAHAGMRVDPEQVLCDVSLNRFSCSLYHRRIGF</sequence>
<gene>
    <name evidence="1" type="ORF">NCTC12965_01432</name>
</gene>
<accession>A0A4U9TR53</accession>
<organism evidence="1">
    <name type="scientific">Serratia fonticola</name>
    <dbReference type="NCBI Taxonomy" id="47917"/>
    <lineage>
        <taxon>Bacteria</taxon>
        <taxon>Pseudomonadati</taxon>
        <taxon>Pseudomonadota</taxon>
        <taxon>Gammaproteobacteria</taxon>
        <taxon>Enterobacterales</taxon>
        <taxon>Yersiniaceae</taxon>
        <taxon>Serratia</taxon>
    </lineage>
</organism>
<name>A0A4U9TR53_SERFO</name>
<dbReference type="AlphaFoldDB" id="A0A4U9TR53"/>
<protein>
    <submittedName>
        <fullName evidence="1">Uncharacterized protein</fullName>
    </submittedName>
</protein>
<evidence type="ECO:0000313" key="1">
    <source>
        <dbReference type="EMBL" id="VTR22093.1"/>
    </source>
</evidence>